<gene>
    <name evidence="2" type="ORF">GMDG_06235</name>
</gene>
<accession>L8FV36</accession>
<dbReference type="InParanoid" id="L8FV36"/>
<dbReference type="OrthoDB" id="3555737at2759"/>
<proteinExistence type="predicted"/>
<dbReference type="Proteomes" id="UP000011064">
    <property type="component" value="Unassembled WGS sequence"/>
</dbReference>
<sequence>MKTADGGVHALDKYVLLLVKVAGVEWILKVFIIHGLTSYKILLGRSWMHQVKAVGDYSSNDYYIFGTNGQPRSVLKNGDVTPQISLKVHFERDEACTQPLNERQAPDSDTHHVKTQTWEHEPEEVIQARLTNLADQLATAVLLESTHLDYDDEDPRMLQSSKILETIRNGGGEVQGTAGESRGVRSGNKGARREQSGDDLIEVWPEDQKSLRRLQWKMQEFDEAQAGLRWAAKMMSNKCAAAEIRTVPSTHPQDIQDLRKEEERLEVEEEAAASQEREAHLCAQEAYARRMRLRKQQKALKTRGVEMLHRGLKSLDELDEAEEKECREAEVKWTLLHSPSTAVSEGAAPDQDLFMALSPGFFDRLGVDGETPPVALDS</sequence>
<evidence type="ECO:0000256" key="1">
    <source>
        <dbReference type="SAM" id="MobiDB-lite"/>
    </source>
</evidence>
<dbReference type="HOGENOM" id="CLU_731822_0_0_1"/>
<feature type="region of interest" description="Disordered" evidence="1">
    <location>
        <begin position="169"/>
        <end position="198"/>
    </location>
</feature>
<dbReference type="EMBL" id="GL573319">
    <property type="protein sequence ID" value="ELR03581.1"/>
    <property type="molecule type" value="Genomic_DNA"/>
</dbReference>
<organism evidence="2 3">
    <name type="scientific">Pseudogymnoascus destructans (strain ATCC MYA-4855 / 20631-21)</name>
    <name type="common">Bat white-nose syndrome fungus</name>
    <name type="synonym">Geomyces destructans</name>
    <dbReference type="NCBI Taxonomy" id="658429"/>
    <lineage>
        <taxon>Eukaryota</taxon>
        <taxon>Fungi</taxon>
        <taxon>Dikarya</taxon>
        <taxon>Ascomycota</taxon>
        <taxon>Pezizomycotina</taxon>
        <taxon>Leotiomycetes</taxon>
        <taxon>Thelebolales</taxon>
        <taxon>Thelebolaceae</taxon>
        <taxon>Pseudogymnoascus</taxon>
    </lineage>
</organism>
<evidence type="ECO:0000313" key="3">
    <source>
        <dbReference type="Proteomes" id="UP000011064"/>
    </source>
</evidence>
<dbReference type="VEuPathDB" id="FungiDB:GMDG_06235"/>
<name>L8FV36_PSED2</name>
<reference evidence="3" key="1">
    <citation type="submission" date="2010-09" db="EMBL/GenBank/DDBJ databases">
        <title>The genome sequence of Geomyces destructans 20631-21.</title>
        <authorList>
            <consortium name="The Broad Institute Genome Sequencing Platform"/>
            <person name="Cuomo C.A."/>
            <person name="Blehert D.S."/>
            <person name="Lorch J.M."/>
            <person name="Young S.K."/>
            <person name="Zeng Q."/>
            <person name="Gargeya S."/>
            <person name="Fitzgerald M."/>
            <person name="Haas B."/>
            <person name="Abouelleil A."/>
            <person name="Alvarado L."/>
            <person name="Arachchi H.M."/>
            <person name="Berlin A."/>
            <person name="Brown A."/>
            <person name="Chapman S.B."/>
            <person name="Chen Z."/>
            <person name="Dunbar C."/>
            <person name="Freedman E."/>
            <person name="Gearin G."/>
            <person name="Gellesch M."/>
            <person name="Goldberg J."/>
            <person name="Griggs A."/>
            <person name="Gujja S."/>
            <person name="Heiman D."/>
            <person name="Howarth C."/>
            <person name="Larson L."/>
            <person name="Lui A."/>
            <person name="MacDonald P.J.P."/>
            <person name="Montmayeur A."/>
            <person name="Murphy C."/>
            <person name="Neiman D."/>
            <person name="Pearson M."/>
            <person name="Priest M."/>
            <person name="Roberts A."/>
            <person name="Saif S."/>
            <person name="Shea T."/>
            <person name="Shenoy N."/>
            <person name="Sisk P."/>
            <person name="Stolte C."/>
            <person name="Sykes S."/>
            <person name="Wortman J."/>
            <person name="Nusbaum C."/>
            <person name="Birren B."/>
        </authorList>
    </citation>
    <scope>NUCLEOTIDE SEQUENCE [LARGE SCALE GENOMIC DNA]</scope>
    <source>
        <strain evidence="3">ATCC MYA-4855 / 20631-21</strain>
    </source>
</reference>
<keyword evidence="3" id="KW-1185">Reference proteome</keyword>
<dbReference type="AlphaFoldDB" id="L8FV36"/>
<protein>
    <submittedName>
        <fullName evidence="2">Uncharacterized protein</fullName>
    </submittedName>
</protein>
<evidence type="ECO:0000313" key="2">
    <source>
        <dbReference type="EMBL" id="ELR03581.1"/>
    </source>
</evidence>